<keyword evidence="5" id="KW-1185">Reference proteome</keyword>
<dbReference type="Pfam" id="PF02371">
    <property type="entry name" value="Transposase_20"/>
    <property type="match status" value="1"/>
</dbReference>
<gene>
    <name evidence="4" type="ORF">SAMN05216216_1591</name>
</gene>
<dbReference type="RefSeq" id="WP_092988375.1">
    <property type="nucleotide sequence ID" value="NZ_FNFY01000059.1"/>
</dbReference>
<reference evidence="5" key="1">
    <citation type="submission" date="2016-10" db="EMBL/GenBank/DDBJ databases">
        <authorList>
            <person name="Varghese N."/>
            <person name="Submissions S."/>
        </authorList>
    </citation>
    <scope>NUCLEOTIDE SEQUENCE [LARGE SCALE GENOMIC DNA]</scope>
    <source>
        <strain evidence="5">CGMCC 1.8895</strain>
    </source>
</reference>
<proteinExistence type="predicted"/>
<dbReference type="GO" id="GO:0003677">
    <property type="term" value="F:DNA binding"/>
    <property type="evidence" value="ECO:0007669"/>
    <property type="project" value="InterPro"/>
</dbReference>
<dbReference type="OrthoDB" id="9815354at2"/>
<protein>
    <submittedName>
        <fullName evidence="4">Transposase</fullName>
    </submittedName>
</protein>
<dbReference type="Proteomes" id="UP000199008">
    <property type="component" value="Unassembled WGS sequence"/>
</dbReference>
<name>A0A1G9JLR9_9BACL</name>
<dbReference type="Pfam" id="PF01548">
    <property type="entry name" value="DEDD_Tnp_IS110"/>
    <property type="match status" value="1"/>
</dbReference>
<feature type="domain" description="Transposase IS110-like N-terminal" evidence="2">
    <location>
        <begin position="4"/>
        <end position="161"/>
    </location>
</feature>
<evidence type="ECO:0000256" key="1">
    <source>
        <dbReference type="SAM" id="Coils"/>
    </source>
</evidence>
<dbReference type="InterPro" id="IPR003346">
    <property type="entry name" value="Transposase_20"/>
</dbReference>
<evidence type="ECO:0000313" key="4">
    <source>
        <dbReference type="EMBL" id="SDL38428.1"/>
    </source>
</evidence>
<dbReference type="PANTHER" id="PTHR33055:SF15">
    <property type="entry name" value="TRANSPOSASE-RELATED"/>
    <property type="match status" value="1"/>
</dbReference>
<feature type="coiled-coil region" evidence="1">
    <location>
        <begin position="241"/>
        <end position="268"/>
    </location>
</feature>
<keyword evidence="1" id="KW-0175">Coiled coil</keyword>
<evidence type="ECO:0000313" key="5">
    <source>
        <dbReference type="Proteomes" id="UP000199008"/>
    </source>
</evidence>
<feature type="domain" description="Transposase IS116/IS110/IS902 C-terminal" evidence="3">
    <location>
        <begin position="271"/>
        <end position="357"/>
    </location>
</feature>
<dbReference type="AlphaFoldDB" id="A0A1G9JLR9"/>
<evidence type="ECO:0000259" key="2">
    <source>
        <dbReference type="Pfam" id="PF01548"/>
    </source>
</evidence>
<dbReference type="STRING" id="576118.SAMN05216216_1591"/>
<evidence type="ECO:0000259" key="3">
    <source>
        <dbReference type="Pfam" id="PF02371"/>
    </source>
</evidence>
<dbReference type="NCBIfam" id="NF033542">
    <property type="entry name" value="transpos_IS110"/>
    <property type="match status" value="1"/>
</dbReference>
<organism evidence="4 5">
    <name type="scientific">Lacicoccus qingdaonensis</name>
    <dbReference type="NCBI Taxonomy" id="576118"/>
    <lineage>
        <taxon>Bacteria</taxon>
        <taxon>Bacillati</taxon>
        <taxon>Bacillota</taxon>
        <taxon>Bacilli</taxon>
        <taxon>Bacillales</taxon>
        <taxon>Salinicoccaceae</taxon>
        <taxon>Lacicoccus</taxon>
    </lineage>
</organism>
<dbReference type="InterPro" id="IPR002525">
    <property type="entry name" value="Transp_IS110-like_N"/>
</dbReference>
<dbReference type="EMBL" id="FNFY01000059">
    <property type="protein sequence ID" value="SDL38428.1"/>
    <property type="molecule type" value="Genomic_DNA"/>
</dbReference>
<dbReference type="InterPro" id="IPR047650">
    <property type="entry name" value="Transpos_IS110"/>
</dbReference>
<sequence length="394" mass="44782">MFYLGIDIGKRNHEVGLINHSGDPVGKTLSFKNTKAGSDQLLKFINQHQLTPDDVAVGMEATGHYWLSVFSFLKHLDFKITVFNPMQSDALRHFYIRKTKTDIRDAYLIAQVIRMDAPEETPFIEEDLMRLRQLERFRYGIVDQVSDIKRKVIAVLDQVFPEYDQVFSDIFGKSSKQLLLQSPLPEDLLDVDTDTLADLLNQVSQQRLGRLRATQKVEQVKQLATDTFGIALGTDVFKLQIQLMIEQIQLLEQQLKTVEENMIELSRAQDHYLTTITGISDVTASVILGEVGDFERFERPEQLVAFAGLDASVHQSGDFTSARTKLSKRGSPYLRRAIWQAAFVASNQDPALTAYYQKLRNRGKVHGTAVGAVARKLTHIIFAIMRDKKPYKPH</sequence>
<accession>A0A1G9JLR9</accession>
<dbReference type="GO" id="GO:0006313">
    <property type="term" value="P:DNA transposition"/>
    <property type="evidence" value="ECO:0007669"/>
    <property type="project" value="InterPro"/>
</dbReference>
<dbReference type="GO" id="GO:0004803">
    <property type="term" value="F:transposase activity"/>
    <property type="evidence" value="ECO:0007669"/>
    <property type="project" value="InterPro"/>
</dbReference>
<dbReference type="PANTHER" id="PTHR33055">
    <property type="entry name" value="TRANSPOSASE FOR INSERTION SEQUENCE ELEMENT IS1111A"/>
    <property type="match status" value="1"/>
</dbReference>